<evidence type="ECO:0000313" key="3">
    <source>
        <dbReference type="Proteomes" id="UP000244925"/>
    </source>
</evidence>
<dbReference type="AlphaFoldDB" id="A0A2V1IU64"/>
<gene>
    <name evidence="2" type="ORF">C5O25_12635</name>
</gene>
<dbReference type="GeneID" id="93423923"/>
<dbReference type="EMBL" id="PUBV01000066">
    <property type="protein sequence ID" value="PWB05577.1"/>
    <property type="molecule type" value="Genomic_DNA"/>
</dbReference>
<reference evidence="3" key="1">
    <citation type="submission" date="2018-02" db="EMBL/GenBank/DDBJ databases">
        <authorList>
            <person name="Clavel T."/>
            <person name="Strowig T."/>
        </authorList>
    </citation>
    <scope>NUCLEOTIDE SEQUENCE [LARGE SCALE GENOMIC DNA]</scope>
    <source>
        <strain evidence="3">DSM 100764</strain>
    </source>
</reference>
<feature type="transmembrane region" description="Helical" evidence="1">
    <location>
        <begin position="83"/>
        <end position="101"/>
    </location>
</feature>
<organism evidence="2 3">
    <name type="scientific">Paramuribaculum intestinale</name>
    <dbReference type="NCBI Taxonomy" id="2094151"/>
    <lineage>
        <taxon>Bacteria</taxon>
        <taxon>Pseudomonadati</taxon>
        <taxon>Bacteroidota</taxon>
        <taxon>Bacteroidia</taxon>
        <taxon>Bacteroidales</taxon>
        <taxon>Muribaculaceae</taxon>
        <taxon>Paramuribaculum</taxon>
    </lineage>
</organism>
<comment type="caution">
    <text evidence="2">The sequence shown here is derived from an EMBL/GenBank/DDBJ whole genome shotgun (WGS) entry which is preliminary data.</text>
</comment>
<feature type="transmembrane region" description="Helical" evidence="1">
    <location>
        <begin position="34"/>
        <end position="51"/>
    </location>
</feature>
<dbReference type="RefSeq" id="WP_010801772.1">
    <property type="nucleotide sequence ID" value="NZ_CP098825.1"/>
</dbReference>
<keyword evidence="3" id="KW-1185">Reference proteome</keyword>
<sequence length="121" mass="13266">MELVFTILIGVVIGAVNALPMFLKKMDKANCWSAFVQYVVVTFIIFNTTLPQLNVNDFLAGPIVSVLMTMPMVIMIAKNEKKAVPIVLVNAVILGLIIAAIKHFRASLGLIITAIEHFRAL</sequence>
<proteinExistence type="predicted"/>
<keyword evidence="1" id="KW-0812">Transmembrane</keyword>
<keyword evidence="1" id="KW-0472">Membrane</keyword>
<dbReference type="Proteomes" id="UP000244925">
    <property type="component" value="Unassembled WGS sequence"/>
</dbReference>
<feature type="transmembrane region" description="Helical" evidence="1">
    <location>
        <begin position="58"/>
        <end position="77"/>
    </location>
</feature>
<protein>
    <submittedName>
        <fullName evidence="2">Uncharacterized protein</fullName>
    </submittedName>
</protein>
<keyword evidence="1" id="KW-1133">Transmembrane helix</keyword>
<name>A0A2V1IU64_9BACT</name>
<evidence type="ECO:0000313" key="2">
    <source>
        <dbReference type="EMBL" id="PWB05577.1"/>
    </source>
</evidence>
<evidence type="ECO:0000256" key="1">
    <source>
        <dbReference type="SAM" id="Phobius"/>
    </source>
</evidence>
<accession>A0A2V1IU64</accession>